<evidence type="ECO:0000313" key="1">
    <source>
        <dbReference type="EMBL" id="MBE7368684.1"/>
    </source>
</evidence>
<organism evidence="1 2">
    <name type="scientific">Ramlibacter pallidus</name>
    <dbReference type="NCBI Taxonomy" id="2780087"/>
    <lineage>
        <taxon>Bacteria</taxon>
        <taxon>Pseudomonadati</taxon>
        <taxon>Pseudomonadota</taxon>
        <taxon>Betaproteobacteria</taxon>
        <taxon>Burkholderiales</taxon>
        <taxon>Comamonadaceae</taxon>
        <taxon>Ramlibacter</taxon>
    </lineage>
</organism>
<accession>A0ABR9S5H0</accession>
<keyword evidence="2" id="KW-1185">Reference proteome</keyword>
<dbReference type="EMBL" id="JADDIV010000004">
    <property type="protein sequence ID" value="MBE7368684.1"/>
    <property type="molecule type" value="Genomic_DNA"/>
</dbReference>
<sequence length="126" mass="14065">MNGLTVFVRTAYAPGTLEKAALEVFRALGLAEHEERLSSNYPPDEHYYVGYAENAVVEVFDMDDVKEGYPYGVAFETPTYRKGSERLPEDLAVLVALLAAAPLRVFVPEGRWWSKEWNGGGKEHAV</sequence>
<dbReference type="RefSeq" id="WP_193677315.1">
    <property type="nucleotide sequence ID" value="NZ_JADDIV010000004.1"/>
</dbReference>
<protein>
    <submittedName>
        <fullName evidence="1">Uncharacterized protein</fullName>
    </submittedName>
</protein>
<comment type="caution">
    <text evidence="1">The sequence shown here is derived from an EMBL/GenBank/DDBJ whole genome shotgun (WGS) entry which is preliminary data.</text>
</comment>
<proteinExistence type="predicted"/>
<gene>
    <name evidence="1" type="ORF">IM787_14080</name>
</gene>
<reference evidence="1 2" key="1">
    <citation type="submission" date="2020-10" db="EMBL/GenBank/DDBJ databases">
        <title>Ramlibacter sp. HM2 16S ribosomal RNA gene Genome sequencing and assembly.</title>
        <authorList>
            <person name="Kang M."/>
        </authorList>
    </citation>
    <scope>NUCLEOTIDE SEQUENCE [LARGE SCALE GENOMIC DNA]</scope>
    <source>
        <strain evidence="1 2">HM2</strain>
    </source>
</reference>
<name>A0ABR9S5H0_9BURK</name>
<evidence type="ECO:0000313" key="2">
    <source>
        <dbReference type="Proteomes" id="UP000806285"/>
    </source>
</evidence>
<dbReference type="Proteomes" id="UP000806285">
    <property type="component" value="Unassembled WGS sequence"/>
</dbReference>